<proteinExistence type="predicted"/>
<keyword evidence="4" id="KW-1185">Reference proteome</keyword>
<dbReference type="Gene3D" id="3.40.50.300">
    <property type="entry name" value="P-loop containing nucleotide triphosphate hydrolases"/>
    <property type="match status" value="1"/>
</dbReference>
<gene>
    <name evidence="3" type="ORF">CHS0354_029391</name>
</gene>
<dbReference type="SUPFAM" id="SSF52540">
    <property type="entry name" value="P-loop containing nucleoside triphosphate hydrolases"/>
    <property type="match status" value="1"/>
</dbReference>
<evidence type="ECO:0000259" key="2">
    <source>
        <dbReference type="Pfam" id="PF01926"/>
    </source>
</evidence>
<comment type="caution">
    <text evidence="3">The sequence shown here is derived from an EMBL/GenBank/DDBJ whole genome shotgun (WGS) entry which is preliminary data.</text>
</comment>
<organism evidence="3 4">
    <name type="scientific">Potamilus streckersoni</name>
    <dbReference type="NCBI Taxonomy" id="2493646"/>
    <lineage>
        <taxon>Eukaryota</taxon>
        <taxon>Metazoa</taxon>
        <taxon>Spiralia</taxon>
        <taxon>Lophotrochozoa</taxon>
        <taxon>Mollusca</taxon>
        <taxon>Bivalvia</taxon>
        <taxon>Autobranchia</taxon>
        <taxon>Heteroconchia</taxon>
        <taxon>Palaeoheterodonta</taxon>
        <taxon>Unionida</taxon>
        <taxon>Unionoidea</taxon>
        <taxon>Unionidae</taxon>
        <taxon>Ambleminae</taxon>
        <taxon>Lampsilini</taxon>
        <taxon>Potamilus</taxon>
    </lineage>
</organism>
<feature type="compositionally biased region" description="Gly residues" evidence="1">
    <location>
        <begin position="1"/>
        <end position="11"/>
    </location>
</feature>
<dbReference type="AlphaFoldDB" id="A0AAE0W1C0"/>
<accession>A0AAE0W1C0</accession>
<sequence>MKQNRGAGGRGQHQAPKPWRNIDWSEENFQTLKKDVENFVPLQQQNQLKRMNILLLGQVSAGKSSIVNTITSIFSEHASHKAESTNSEKSVTRYYRQYQIRSRTEDELAFRLCDTKGIEDKETIRTEDIQRMIDGEKLDMETSEPSYDGSYRATFQYCKDKLFGFVRWMTELIWRAKVPDYNKRAYCVVYVIDSSNVQILSETVANYFKECRKLMKQNGGIPEIVLLTKADDCSEEVKRDLKAISHCPDIKTAVQKVMEKFGFEENQIYPVVNMLKDVTVRRETSILFLTPLRQILREGREYIHDMVDKKKMHIEFSGGHVV</sequence>
<protein>
    <recommendedName>
        <fullName evidence="2">G domain-containing protein</fullName>
    </recommendedName>
</protein>
<dbReference type="CDD" id="cd00882">
    <property type="entry name" value="Ras_like_GTPase"/>
    <property type="match status" value="1"/>
</dbReference>
<dbReference type="EMBL" id="JAEAOA010001763">
    <property type="protein sequence ID" value="KAK3597826.1"/>
    <property type="molecule type" value="Genomic_DNA"/>
</dbReference>
<feature type="domain" description="G" evidence="2">
    <location>
        <begin position="53"/>
        <end position="122"/>
    </location>
</feature>
<dbReference type="PANTHER" id="PTHR14241">
    <property type="entry name" value="INTERFERON-INDUCED PROTEIN 44"/>
    <property type="match status" value="1"/>
</dbReference>
<dbReference type="GO" id="GO:0005525">
    <property type="term" value="F:GTP binding"/>
    <property type="evidence" value="ECO:0007669"/>
    <property type="project" value="InterPro"/>
</dbReference>
<dbReference type="InterPro" id="IPR027417">
    <property type="entry name" value="P-loop_NTPase"/>
</dbReference>
<reference evidence="3" key="2">
    <citation type="journal article" date="2021" name="Genome Biol. Evol.">
        <title>Developing a high-quality reference genome for a parasitic bivalve with doubly uniparental inheritance (Bivalvia: Unionida).</title>
        <authorList>
            <person name="Smith C.H."/>
        </authorList>
    </citation>
    <scope>NUCLEOTIDE SEQUENCE</scope>
    <source>
        <strain evidence="3">CHS0354</strain>
        <tissue evidence="3">Mantle</tissue>
    </source>
</reference>
<reference evidence="3" key="1">
    <citation type="journal article" date="2021" name="Genome Biol. Evol.">
        <title>A High-Quality Reference Genome for a Parasitic Bivalve with Doubly Uniparental Inheritance (Bivalvia: Unionida).</title>
        <authorList>
            <person name="Smith C.H."/>
        </authorList>
    </citation>
    <scope>NUCLEOTIDE SEQUENCE</scope>
    <source>
        <strain evidence="3">CHS0354</strain>
    </source>
</reference>
<dbReference type="Pfam" id="PF01926">
    <property type="entry name" value="MMR_HSR1"/>
    <property type="match status" value="1"/>
</dbReference>
<dbReference type="Proteomes" id="UP001195483">
    <property type="component" value="Unassembled WGS sequence"/>
</dbReference>
<evidence type="ECO:0000256" key="1">
    <source>
        <dbReference type="SAM" id="MobiDB-lite"/>
    </source>
</evidence>
<reference evidence="3" key="3">
    <citation type="submission" date="2023-05" db="EMBL/GenBank/DDBJ databases">
        <authorList>
            <person name="Smith C.H."/>
        </authorList>
    </citation>
    <scope>NUCLEOTIDE SEQUENCE</scope>
    <source>
        <strain evidence="3">CHS0354</strain>
        <tissue evidence="3">Mantle</tissue>
    </source>
</reference>
<name>A0AAE0W1C0_9BIVA</name>
<dbReference type="PANTHER" id="PTHR14241:SF32">
    <property type="entry name" value="VWFA DOMAIN-CONTAINING PROTEIN-RELATED"/>
    <property type="match status" value="1"/>
</dbReference>
<dbReference type="InterPro" id="IPR006073">
    <property type="entry name" value="GTP-bd"/>
</dbReference>
<evidence type="ECO:0000313" key="4">
    <source>
        <dbReference type="Proteomes" id="UP001195483"/>
    </source>
</evidence>
<evidence type="ECO:0000313" key="3">
    <source>
        <dbReference type="EMBL" id="KAK3597826.1"/>
    </source>
</evidence>
<feature type="region of interest" description="Disordered" evidence="1">
    <location>
        <begin position="1"/>
        <end position="20"/>
    </location>
</feature>